<proteinExistence type="predicted"/>
<sequence length="68" mass="7727">MTRPLMAVILGSKPSRHSMASSTLADDVYQIQYDPEMRQRVALEPRDLFRCSMRSTVSSCLSFNCLEV</sequence>
<evidence type="ECO:0000313" key="1">
    <source>
        <dbReference type="EMBL" id="KAK8756876.1"/>
    </source>
</evidence>
<name>A0AAQ4D336_AMBAM</name>
<organism evidence="1 2">
    <name type="scientific">Amblyomma americanum</name>
    <name type="common">Lone star tick</name>
    <dbReference type="NCBI Taxonomy" id="6943"/>
    <lineage>
        <taxon>Eukaryota</taxon>
        <taxon>Metazoa</taxon>
        <taxon>Ecdysozoa</taxon>
        <taxon>Arthropoda</taxon>
        <taxon>Chelicerata</taxon>
        <taxon>Arachnida</taxon>
        <taxon>Acari</taxon>
        <taxon>Parasitiformes</taxon>
        <taxon>Ixodida</taxon>
        <taxon>Ixodoidea</taxon>
        <taxon>Ixodidae</taxon>
        <taxon>Amblyomminae</taxon>
        <taxon>Amblyomma</taxon>
    </lineage>
</organism>
<evidence type="ECO:0000313" key="2">
    <source>
        <dbReference type="Proteomes" id="UP001321473"/>
    </source>
</evidence>
<dbReference type="EMBL" id="JARKHS020035816">
    <property type="protein sequence ID" value="KAK8756876.1"/>
    <property type="molecule type" value="Genomic_DNA"/>
</dbReference>
<reference evidence="1 2" key="1">
    <citation type="journal article" date="2023" name="Arcadia Sci">
        <title>De novo assembly of a long-read Amblyomma americanum tick genome.</title>
        <authorList>
            <person name="Chou S."/>
            <person name="Poskanzer K.E."/>
            <person name="Rollins M."/>
            <person name="Thuy-Boun P.S."/>
        </authorList>
    </citation>
    <scope>NUCLEOTIDE SEQUENCE [LARGE SCALE GENOMIC DNA]</scope>
    <source>
        <strain evidence="1">F_SG_1</strain>
        <tissue evidence="1">Salivary glands</tissue>
    </source>
</reference>
<dbReference type="AlphaFoldDB" id="A0AAQ4D336"/>
<accession>A0AAQ4D336</accession>
<keyword evidence="2" id="KW-1185">Reference proteome</keyword>
<gene>
    <name evidence="1" type="ORF">V5799_000422</name>
</gene>
<dbReference type="Proteomes" id="UP001321473">
    <property type="component" value="Unassembled WGS sequence"/>
</dbReference>
<protein>
    <submittedName>
        <fullName evidence="1">Uncharacterized protein</fullName>
    </submittedName>
</protein>
<comment type="caution">
    <text evidence="1">The sequence shown here is derived from an EMBL/GenBank/DDBJ whole genome shotgun (WGS) entry which is preliminary data.</text>
</comment>